<dbReference type="GeneID" id="19238959"/>
<dbReference type="InterPro" id="IPR036770">
    <property type="entry name" value="Ankyrin_rpt-contain_sf"/>
</dbReference>
<dbReference type="Gene3D" id="3.40.50.300">
    <property type="entry name" value="P-loop containing nucleotide triphosphate hydrolases"/>
    <property type="match status" value="1"/>
</dbReference>
<feature type="domain" description="Nephrocystin 3-like N-terminal" evidence="5">
    <location>
        <begin position="83"/>
        <end position="246"/>
    </location>
</feature>
<keyword evidence="1" id="KW-0677">Repeat</keyword>
<feature type="domain" description="GPI inositol-deacylase winged helix" evidence="4">
    <location>
        <begin position="387"/>
        <end position="464"/>
    </location>
</feature>
<accession>U1GR77</accession>
<dbReference type="InterPro" id="IPR027417">
    <property type="entry name" value="P-loop_NTPase"/>
</dbReference>
<name>U1GR77_ENDPU</name>
<gene>
    <name evidence="6" type="ORF">EPUS_03924</name>
</gene>
<proteinExistence type="predicted"/>
<dbReference type="HOGENOM" id="CLU_000288_34_23_1"/>
<feature type="region of interest" description="Disordered" evidence="3">
    <location>
        <begin position="1032"/>
        <end position="1080"/>
    </location>
</feature>
<dbReference type="AlphaFoldDB" id="U1GR77"/>
<dbReference type="Proteomes" id="UP000019373">
    <property type="component" value="Unassembled WGS sequence"/>
</dbReference>
<reference evidence="7" key="1">
    <citation type="journal article" date="2014" name="BMC Genomics">
        <title>Genome characteristics reveal the impact of lichenization on lichen-forming fungus Endocarpon pusillum Hedwig (Verrucariales, Ascomycota).</title>
        <authorList>
            <person name="Wang Y.-Y."/>
            <person name="Liu B."/>
            <person name="Zhang X.-Y."/>
            <person name="Zhou Q.-M."/>
            <person name="Zhang T."/>
            <person name="Li H."/>
            <person name="Yu Y.-F."/>
            <person name="Zhang X.-L."/>
            <person name="Hao X.-Y."/>
            <person name="Wang M."/>
            <person name="Wang L."/>
            <person name="Wei J.-C."/>
        </authorList>
    </citation>
    <scope>NUCLEOTIDE SEQUENCE [LARGE SCALE GENOMIC DNA]</scope>
    <source>
        <strain evidence="7">Z07020 / HMAS-L-300199</strain>
    </source>
</reference>
<dbReference type="eggNOG" id="KOG4177">
    <property type="taxonomic scope" value="Eukaryota"/>
</dbReference>
<dbReference type="InterPro" id="IPR002110">
    <property type="entry name" value="Ankyrin_rpt"/>
</dbReference>
<dbReference type="Gene3D" id="1.25.40.20">
    <property type="entry name" value="Ankyrin repeat-containing domain"/>
    <property type="match status" value="4"/>
</dbReference>
<evidence type="ECO:0000313" key="6">
    <source>
        <dbReference type="EMBL" id="ERF74486.1"/>
    </source>
</evidence>
<evidence type="ECO:0000259" key="5">
    <source>
        <dbReference type="Pfam" id="PF24883"/>
    </source>
</evidence>
<evidence type="ECO:0000259" key="4">
    <source>
        <dbReference type="Pfam" id="PF22939"/>
    </source>
</evidence>
<sequence>MDRGPTYGDDYAWSATVSSGGGYVQQGNMQAENINISYTTPGLTQSSQFHEKWDECQQALLLRDPLDDRNGYTTEKGIEVPDSCDWIQAEPCYRQWNNPKNPPQPLWLCGPEGSGKTMLSVYLSKHFERENPKDCTVLYYFCDGDDRERNSAVGILRGFLYQLVRDKGPDTTGRAQKEVDRERKEIQGLREILLKAYREKKDKMFVLETLWRVFQFMIRVLPVRRLVVIVDGTEKCDKKSLELLLKKFIDHFMPNKGPPPSCGASIINLMVLARDTPEELNDDLSDIPYLLLTNSEHYPSGLRAYIEYKVAELARNRGYDDFICDNIRRVLTDGPAEGPRSFLWIKHKTQQIRKTDLSTLRQQLNWRPKGLGDIYLQALNSIPDDWKQRCAAIMRWIYGAQRPLKLSELAEALSLDDSYSSMGQVKVDALSEIIKDCEDLLKINVTDNTVSFVHESIPELLSQNKQWSLKYETLLSMFYIEHESVQSKISNTLMAYLYGGCLDDHAFHNPASDPDQSTGEVLRAFLNARMKAYPFLDYCINFLIDHLQTVISEDEVFRWDFFDSLSSSPQRDAWWDAYRSLQVSEYYYQPPKPLPLVHIAAYTGSLSILQYLDHKDLLSVDLEEADGKNTQPCTYAIYKGHVDVVELLLDRGAPHTEAGVPLILLAAQRGDVEIVRLFLNRGANANTTMPTAYEIRTMFHQLSPLIVYAFDFPEDGQTLEEPIEDGETLLHIAATSGQPDLVSLLLENNAEVNTRTTSGLTPLYCAANTGDDESVTNMLNYGADVSGVTNQGWTVLHAAADGGLGLLLVQRLHKLGVDITARNVKGETALHFAACDDDIEVIKYLLDHGVGANTMDREGWTPLHKALQPHLSHELDVIRVLLENGADSNARYHGGLPPLQMALLSTWGCDTEIIRLLLEYKADIHATNDENRTALHVAIDYDSMCEVEGLRLLIERGADLYRPDAKGVTPYEMLRDHTNPECGELFKTLAPPPASLVVPTSGAHQAYAIPVHQQDANIYLQPLGYPSEVGFSTQHPWNEQQPRAHSSHDFHQEPYTMSTPGPPQMGGPSQIPIPPAATPQSVLTSLENLSITSPPSLPGPYAV</sequence>
<evidence type="ECO:0000256" key="2">
    <source>
        <dbReference type="PROSITE-ProRule" id="PRU00023"/>
    </source>
</evidence>
<dbReference type="EMBL" id="KE720876">
    <property type="protein sequence ID" value="ERF74486.1"/>
    <property type="molecule type" value="Genomic_DNA"/>
</dbReference>
<dbReference type="PROSITE" id="PS50297">
    <property type="entry name" value="ANK_REP_REGION"/>
    <property type="match status" value="5"/>
</dbReference>
<dbReference type="Pfam" id="PF12796">
    <property type="entry name" value="Ank_2"/>
    <property type="match status" value="4"/>
</dbReference>
<feature type="compositionally biased region" description="Pro residues" evidence="3">
    <location>
        <begin position="1060"/>
        <end position="1077"/>
    </location>
</feature>
<feature type="repeat" description="ANK" evidence="2">
    <location>
        <begin position="725"/>
        <end position="757"/>
    </location>
</feature>
<evidence type="ECO:0000313" key="7">
    <source>
        <dbReference type="Proteomes" id="UP000019373"/>
    </source>
</evidence>
<dbReference type="Pfam" id="PF24883">
    <property type="entry name" value="NPHP3_N"/>
    <property type="match status" value="1"/>
</dbReference>
<feature type="repeat" description="ANK" evidence="2">
    <location>
        <begin position="858"/>
        <end position="893"/>
    </location>
</feature>
<keyword evidence="7" id="KW-1185">Reference proteome</keyword>
<dbReference type="SUPFAM" id="SSF48403">
    <property type="entry name" value="Ankyrin repeat"/>
    <property type="match status" value="1"/>
</dbReference>
<dbReference type="InterPro" id="IPR056884">
    <property type="entry name" value="NPHP3-like_N"/>
</dbReference>
<feature type="repeat" description="ANK" evidence="2">
    <location>
        <begin position="658"/>
        <end position="690"/>
    </location>
</feature>
<dbReference type="SMART" id="SM00248">
    <property type="entry name" value="ANK"/>
    <property type="match status" value="10"/>
</dbReference>
<feature type="repeat" description="ANK" evidence="2">
    <location>
        <begin position="791"/>
        <end position="824"/>
    </location>
</feature>
<organism evidence="6 7">
    <name type="scientific">Endocarpon pusillum (strain Z07020 / HMAS-L-300199)</name>
    <name type="common">Lichen-forming fungus</name>
    <dbReference type="NCBI Taxonomy" id="1263415"/>
    <lineage>
        <taxon>Eukaryota</taxon>
        <taxon>Fungi</taxon>
        <taxon>Dikarya</taxon>
        <taxon>Ascomycota</taxon>
        <taxon>Pezizomycotina</taxon>
        <taxon>Eurotiomycetes</taxon>
        <taxon>Chaetothyriomycetidae</taxon>
        <taxon>Verrucariales</taxon>
        <taxon>Verrucariaceae</taxon>
        <taxon>Endocarpon</taxon>
    </lineage>
</organism>
<dbReference type="InterPro" id="IPR052391">
    <property type="entry name" value="E3_Ligase-Neurotoxin"/>
</dbReference>
<dbReference type="PROSITE" id="PS50088">
    <property type="entry name" value="ANK_REPEAT"/>
    <property type="match status" value="7"/>
</dbReference>
<dbReference type="Pfam" id="PF22939">
    <property type="entry name" value="WHD_GPIID"/>
    <property type="match status" value="1"/>
</dbReference>
<dbReference type="RefSeq" id="XP_007799870.1">
    <property type="nucleotide sequence ID" value="XM_007801679.1"/>
</dbReference>
<evidence type="ECO:0000256" key="1">
    <source>
        <dbReference type="ARBA" id="ARBA00022737"/>
    </source>
</evidence>
<dbReference type="PRINTS" id="PR01415">
    <property type="entry name" value="ANKYRIN"/>
</dbReference>
<dbReference type="InterPro" id="IPR054471">
    <property type="entry name" value="GPIID_WHD"/>
</dbReference>
<dbReference type="OrthoDB" id="20872at2759"/>
<protein>
    <submittedName>
        <fullName evidence="6">Uncharacterized protein</fullName>
    </submittedName>
</protein>
<feature type="repeat" description="ANK" evidence="2">
    <location>
        <begin position="758"/>
        <end position="790"/>
    </location>
</feature>
<feature type="repeat" description="ANK" evidence="2">
    <location>
        <begin position="825"/>
        <end position="857"/>
    </location>
</feature>
<evidence type="ECO:0000256" key="3">
    <source>
        <dbReference type="SAM" id="MobiDB-lite"/>
    </source>
</evidence>
<feature type="repeat" description="ANK" evidence="2">
    <location>
        <begin position="930"/>
        <end position="965"/>
    </location>
</feature>
<feature type="compositionally biased region" description="Polar residues" evidence="3">
    <location>
        <begin position="1032"/>
        <end position="1044"/>
    </location>
</feature>
<dbReference type="PANTHER" id="PTHR24133">
    <property type="entry name" value="ANKYRIN DOMAIN-CONTAINING"/>
    <property type="match status" value="1"/>
</dbReference>
<keyword evidence="2" id="KW-0040">ANK repeat</keyword>
<dbReference type="SUPFAM" id="SSF52540">
    <property type="entry name" value="P-loop containing nucleoside triphosphate hydrolases"/>
    <property type="match status" value="1"/>
</dbReference>
<dbReference type="PANTHER" id="PTHR24133:SF40">
    <property type="entry name" value="ANKYRIN REPEAT DOMAIN 44"/>
    <property type="match status" value="1"/>
</dbReference>
<dbReference type="OMA" id="IHATNDE"/>